<dbReference type="PANTHER" id="PTHR21243">
    <property type="entry name" value="PROTEIN SCAI"/>
    <property type="match status" value="1"/>
</dbReference>
<dbReference type="AlphaFoldDB" id="A0A914WII8"/>
<sequence>MDNTALTDQQRRVIQDFTTLLDKSKTLFNGIRDLPQHGTKQWQAHFGRTFDVFTRLWKFQQQHRQILDTHYGLKRWQIGEIASKIGQLYYHYYLRTSETGYLLETFSFYSAIRARAYYSQATKEDKPDLMVKKLRYYARFIVVCLLLKKLKLVRDMVRELSRHVEEYIQSFDPEDQLEWTLILTEIKSFVEVSCIPLILHRLTPYNTPPIEPGIPFCCTLQEVIIVGNCADQVKCTEMSLDMFWMLQALEREPHDEAPGGGVSASSSHQLDASPAPGRTPYDDSFSRVAGKENPHKYLLYKPTFSQFMLFVSAGYKELPSGGALLLYISADGVFTDIQKRAGGQAYDFGGVAMNNRRDMSNSTGSNPSLLLNNMHQRKSTAGPPSTRDVNCLYPGDLYPLLRRPTFLIVDSENSSVFLGMRSLFGQPLVTFTGPVDVPTYLRDQPKRGSLMTLFLHSPLTAICYICNISEVSISLWDKCQAHVDKFICDAGRLLVRCGHLDRSYLDFYLDDFLRLLMLRFIFCSCTLRLHRNFKMNPAFQPHCHPPIPEDEVLTHPSLKRLVYDLACILDVMHAFHDDDETVC</sequence>
<evidence type="ECO:0000256" key="1">
    <source>
        <dbReference type="SAM" id="MobiDB-lite"/>
    </source>
</evidence>
<reference evidence="3" key="1">
    <citation type="submission" date="2022-11" db="UniProtKB">
        <authorList>
            <consortium name="WormBaseParasite"/>
        </authorList>
    </citation>
    <scope>IDENTIFICATION</scope>
</reference>
<feature type="region of interest" description="Disordered" evidence="1">
    <location>
        <begin position="254"/>
        <end position="286"/>
    </location>
</feature>
<dbReference type="WBParaSite" id="PSAMB.scaffold4261size15170.g23842.t1">
    <property type="protein sequence ID" value="PSAMB.scaffold4261size15170.g23842.t1"/>
    <property type="gene ID" value="PSAMB.scaffold4261size15170.g23842"/>
</dbReference>
<keyword evidence="2" id="KW-1185">Reference proteome</keyword>
<dbReference type="Pfam" id="PF12070">
    <property type="entry name" value="SCAI"/>
    <property type="match status" value="1"/>
</dbReference>
<protein>
    <submittedName>
        <fullName evidence="3">Protein SCAI</fullName>
    </submittedName>
</protein>
<dbReference type="InterPro" id="IPR022709">
    <property type="entry name" value="SCAI"/>
</dbReference>
<dbReference type="GO" id="GO:0006351">
    <property type="term" value="P:DNA-templated transcription"/>
    <property type="evidence" value="ECO:0007669"/>
    <property type="project" value="InterPro"/>
</dbReference>
<proteinExistence type="predicted"/>
<evidence type="ECO:0000313" key="3">
    <source>
        <dbReference type="WBParaSite" id="PSAMB.scaffold4261size15170.g23842.t1"/>
    </source>
</evidence>
<organism evidence="2 3">
    <name type="scientific">Plectus sambesii</name>
    <dbReference type="NCBI Taxonomy" id="2011161"/>
    <lineage>
        <taxon>Eukaryota</taxon>
        <taxon>Metazoa</taxon>
        <taxon>Ecdysozoa</taxon>
        <taxon>Nematoda</taxon>
        <taxon>Chromadorea</taxon>
        <taxon>Plectida</taxon>
        <taxon>Plectina</taxon>
        <taxon>Plectoidea</taxon>
        <taxon>Plectidae</taxon>
        <taxon>Plectus</taxon>
    </lineage>
</organism>
<accession>A0A914WII8</accession>
<name>A0A914WII8_9BILA</name>
<dbReference type="Proteomes" id="UP000887566">
    <property type="component" value="Unplaced"/>
</dbReference>
<dbReference type="GO" id="GO:0003714">
    <property type="term" value="F:transcription corepressor activity"/>
    <property type="evidence" value="ECO:0007669"/>
    <property type="project" value="InterPro"/>
</dbReference>
<evidence type="ECO:0000313" key="2">
    <source>
        <dbReference type="Proteomes" id="UP000887566"/>
    </source>
</evidence>